<keyword evidence="5" id="KW-0998">Cell outer membrane</keyword>
<organism evidence="8">
    <name type="scientific">uncultured Cytophagales bacterium</name>
    <dbReference type="NCBI Taxonomy" id="158755"/>
    <lineage>
        <taxon>Bacteria</taxon>
        <taxon>Pseudomonadati</taxon>
        <taxon>Bacteroidota</taxon>
        <taxon>Sphingobacteriia</taxon>
        <taxon>Sphingobacteriales</taxon>
        <taxon>environmental samples</taxon>
    </lineage>
</organism>
<gene>
    <name evidence="8" type="ORF">AVDCRST_MAG56-3407</name>
</gene>
<dbReference type="InterPro" id="IPR011990">
    <property type="entry name" value="TPR-like_helical_dom_sf"/>
</dbReference>
<protein>
    <submittedName>
        <fullName evidence="8">Cell surface glycan-binding lipoprotein, utilization system for glycans and polysaccharides (PUL), SusD family</fullName>
    </submittedName>
</protein>
<dbReference type="Pfam" id="PF07980">
    <property type="entry name" value="SusD_RagB"/>
    <property type="match status" value="1"/>
</dbReference>
<evidence type="ECO:0000256" key="4">
    <source>
        <dbReference type="ARBA" id="ARBA00023136"/>
    </source>
</evidence>
<dbReference type="Pfam" id="PF14322">
    <property type="entry name" value="SusD-like_3"/>
    <property type="match status" value="1"/>
</dbReference>
<dbReference type="SUPFAM" id="SSF48452">
    <property type="entry name" value="TPR-like"/>
    <property type="match status" value="1"/>
</dbReference>
<feature type="domain" description="SusD-like N-terminal" evidence="7">
    <location>
        <begin position="40"/>
        <end position="210"/>
    </location>
</feature>
<keyword evidence="8" id="KW-0449">Lipoprotein</keyword>
<dbReference type="InterPro" id="IPR033985">
    <property type="entry name" value="SusD-like_N"/>
</dbReference>
<accession>A0A6J4JG46</accession>
<reference evidence="8" key="1">
    <citation type="submission" date="2020-02" db="EMBL/GenBank/DDBJ databases">
        <authorList>
            <person name="Meier V. D."/>
        </authorList>
    </citation>
    <scope>NUCLEOTIDE SEQUENCE</scope>
    <source>
        <strain evidence="8">AVDCRST_MAG56</strain>
    </source>
</reference>
<evidence type="ECO:0000256" key="3">
    <source>
        <dbReference type="ARBA" id="ARBA00022729"/>
    </source>
</evidence>
<evidence type="ECO:0000256" key="1">
    <source>
        <dbReference type="ARBA" id="ARBA00004442"/>
    </source>
</evidence>
<dbReference type="Gene3D" id="1.25.40.390">
    <property type="match status" value="1"/>
</dbReference>
<evidence type="ECO:0000259" key="6">
    <source>
        <dbReference type="Pfam" id="PF07980"/>
    </source>
</evidence>
<proteinExistence type="inferred from homology"/>
<dbReference type="AlphaFoldDB" id="A0A6J4JG46"/>
<dbReference type="CDD" id="cd08977">
    <property type="entry name" value="SusD"/>
    <property type="match status" value="1"/>
</dbReference>
<dbReference type="EMBL" id="CADCTQ010000286">
    <property type="protein sequence ID" value="CAA9276298.1"/>
    <property type="molecule type" value="Genomic_DNA"/>
</dbReference>
<feature type="domain" description="RagB/SusD" evidence="6">
    <location>
        <begin position="328"/>
        <end position="482"/>
    </location>
</feature>
<dbReference type="InterPro" id="IPR012944">
    <property type="entry name" value="SusD_RagB_dom"/>
</dbReference>
<keyword evidence="3" id="KW-0732">Signal</keyword>
<sequence length="482" mass="53510">MKKLIRLLPVFLLWSCEDALREAPKAIAAESFYNTVPEVESAMNAIYQQLRAPNNISGQLGAQLEAYTDYSYGRGSYQPLTHFQGLNTTNISRTDEAWRLFYLGIRNANFVIANAPRGKNLTPDAVKQLVAEARFLRAYNYFWLVRNWGGVPLRTEATLTQPNVARSPADEVYNLILADLAEAEASLPETQSQTGRATRWAAKAALAEVYFTRGQYAQARDKADAIIQSGQFSLVPVAVAGDFEKIFGPAVGTTPEEIFYLKMVRVPGQGMYLPLFAHHPGSRLHGAGGFFAHYTDAQLNSFFKNWDDLDLRKRYNWYPWNIGLGANTLLNKKFSDPSAPAGDAAGNDYPVYRYADVLLLYAEAAARAGNGPTAEALEALNQVHRRAYGQPVNAPSAVDFKLADHPLPSFVDLVIRERGYETQYEAKRWLDLKRLGPAELKARIKAATGKDVADKHLLWPIPVGELNYNAALTPGTDQNPGY</sequence>
<comment type="subcellular location">
    <subcellularLocation>
        <location evidence="1">Cell outer membrane</location>
    </subcellularLocation>
</comment>
<dbReference type="GO" id="GO:0009279">
    <property type="term" value="C:cell outer membrane"/>
    <property type="evidence" value="ECO:0007669"/>
    <property type="project" value="UniProtKB-SubCell"/>
</dbReference>
<evidence type="ECO:0000256" key="2">
    <source>
        <dbReference type="ARBA" id="ARBA00006275"/>
    </source>
</evidence>
<keyword evidence="4" id="KW-0472">Membrane</keyword>
<comment type="similarity">
    <text evidence="2">Belongs to the SusD family.</text>
</comment>
<evidence type="ECO:0000313" key="8">
    <source>
        <dbReference type="EMBL" id="CAA9276298.1"/>
    </source>
</evidence>
<evidence type="ECO:0000256" key="5">
    <source>
        <dbReference type="ARBA" id="ARBA00023237"/>
    </source>
</evidence>
<evidence type="ECO:0000259" key="7">
    <source>
        <dbReference type="Pfam" id="PF14322"/>
    </source>
</evidence>
<name>A0A6J4JG46_9SPHI</name>